<dbReference type="Proteomes" id="UP000274756">
    <property type="component" value="Unassembled WGS sequence"/>
</dbReference>
<dbReference type="EMBL" id="UYYG01001190">
    <property type="protein sequence ID" value="VDN59775.1"/>
    <property type="molecule type" value="Genomic_DNA"/>
</dbReference>
<reference evidence="5" key="1">
    <citation type="submission" date="2017-02" db="UniProtKB">
        <authorList>
            <consortium name="WormBaseParasite"/>
        </authorList>
    </citation>
    <scope>IDENTIFICATION</scope>
</reference>
<organism evidence="3 5">
    <name type="scientific">Dracunculus medinensis</name>
    <name type="common">Guinea worm</name>
    <dbReference type="NCBI Taxonomy" id="318479"/>
    <lineage>
        <taxon>Eukaryota</taxon>
        <taxon>Metazoa</taxon>
        <taxon>Ecdysozoa</taxon>
        <taxon>Nematoda</taxon>
        <taxon>Chromadorea</taxon>
        <taxon>Rhabditida</taxon>
        <taxon>Spirurina</taxon>
        <taxon>Dracunculoidea</taxon>
        <taxon>Dracunculidae</taxon>
        <taxon>Dracunculus</taxon>
    </lineage>
</organism>
<name>A0A0N4UHA4_DRAME</name>
<evidence type="ECO:0000313" key="2">
    <source>
        <dbReference type="EMBL" id="VDN59775.1"/>
    </source>
</evidence>
<evidence type="ECO:0000256" key="1">
    <source>
        <dbReference type="SAM" id="MobiDB-lite"/>
    </source>
</evidence>
<protein>
    <submittedName>
        <fullName evidence="5">SRCR domain-containing protein</fullName>
    </submittedName>
</protein>
<reference evidence="2 4" key="2">
    <citation type="submission" date="2018-11" db="EMBL/GenBank/DDBJ databases">
        <authorList>
            <consortium name="Pathogen Informatics"/>
        </authorList>
    </citation>
    <scope>NUCLEOTIDE SEQUENCE [LARGE SCALE GENOMIC DNA]</scope>
</reference>
<gene>
    <name evidence="2" type="ORF">DME_LOCUS9748</name>
</gene>
<keyword evidence="4" id="KW-1185">Reference proteome</keyword>
<dbReference type="AlphaFoldDB" id="A0A0N4UHA4"/>
<dbReference type="WBParaSite" id="DME_0000691601-mRNA-1">
    <property type="protein sequence ID" value="DME_0000691601-mRNA-1"/>
    <property type="gene ID" value="DME_0000691601"/>
</dbReference>
<sequence length="110" mass="12267">MNDYKNFFGSSKITEEDSRGQTSQCSMNGRWISSKEGTTADCRHFKTSSGCGELICSTVRENMVSDQDNGIISGKNCDKLEIFGMKGQIVCGLITWIVEEGIHDAWYKHS</sequence>
<evidence type="ECO:0000313" key="4">
    <source>
        <dbReference type="Proteomes" id="UP000274756"/>
    </source>
</evidence>
<evidence type="ECO:0000313" key="5">
    <source>
        <dbReference type="WBParaSite" id="DME_0000691601-mRNA-1"/>
    </source>
</evidence>
<accession>A0A0N4UHA4</accession>
<evidence type="ECO:0000313" key="3">
    <source>
        <dbReference type="Proteomes" id="UP000038040"/>
    </source>
</evidence>
<feature type="region of interest" description="Disordered" evidence="1">
    <location>
        <begin position="1"/>
        <end position="26"/>
    </location>
</feature>
<proteinExistence type="predicted"/>
<dbReference type="Proteomes" id="UP000038040">
    <property type="component" value="Unplaced"/>
</dbReference>